<evidence type="ECO:0000313" key="2">
    <source>
        <dbReference type="Proteomes" id="UP000030645"/>
    </source>
</evidence>
<evidence type="ECO:0000313" key="1">
    <source>
        <dbReference type="EMBL" id="EXB39451.1"/>
    </source>
</evidence>
<keyword evidence="2" id="KW-1185">Reference proteome</keyword>
<gene>
    <name evidence="1" type="ORF">L484_007998</name>
</gene>
<protein>
    <submittedName>
        <fullName evidence="1">Uncharacterized protein</fullName>
    </submittedName>
</protein>
<proteinExistence type="predicted"/>
<organism evidence="1 2">
    <name type="scientific">Morus notabilis</name>
    <dbReference type="NCBI Taxonomy" id="981085"/>
    <lineage>
        <taxon>Eukaryota</taxon>
        <taxon>Viridiplantae</taxon>
        <taxon>Streptophyta</taxon>
        <taxon>Embryophyta</taxon>
        <taxon>Tracheophyta</taxon>
        <taxon>Spermatophyta</taxon>
        <taxon>Magnoliopsida</taxon>
        <taxon>eudicotyledons</taxon>
        <taxon>Gunneridae</taxon>
        <taxon>Pentapetalae</taxon>
        <taxon>rosids</taxon>
        <taxon>fabids</taxon>
        <taxon>Rosales</taxon>
        <taxon>Moraceae</taxon>
        <taxon>Moreae</taxon>
        <taxon>Morus</taxon>
    </lineage>
</organism>
<name>W9R761_9ROSA</name>
<reference evidence="2" key="1">
    <citation type="submission" date="2013-01" db="EMBL/GenBank/DDBJ databases">
        <title>Draft Genome Sequence of a Mulberry Tree, Morus notabilis C.K. Schneid.</title>
        <authorList>
            <person name="He N."/>
            <person name="Zhao S."/>
        </authorList>
    </citation>
    <scope>NUCLEOTIDE SEQUENCE</scope>
</reference>
<dbReference type="EMBL" id="KE343722">
    <property type="protein sequence ID" value="EXB39451.1"/>
    <property type="molecule type" value="Genomic_DNA"/>
</dbReference>
<accession>W9R761</accession>
<dbReference type="AlphaFoldDB" id="W9R761"/>
<sequence>MSSNWYNFTHGSPLDFRSDPDTTRFRKYSINTKLISSQNTTLVSSLLRGHLLYRDRISKSKAYSLNFTNHLALTNYAIAVKYKAVVVPARSRVALLLCNPVLAYVISHGKICFSRKEVHESMRSLVLVKENGRLPSSEYVAGINTTDKSQQDCRKAVRRFSRWSENYGREERESMVRERMRKSEMSTKEGKERTSIKRLWDVLF</sequence>
<dbReference type="Proteomes" id="UP000030645">
    <property type="component" value="Unassembled WGS sequence"/>
</dbReference>